<dbReference type="EMBL" id="CP099419">
    <property type="protein sequence ID" value="USW50404.1"/>
    <property type="molecule type" value="Genomic_DNA"/>
</dbReference>
<evidence type="ECO:0000256" key="1">
    <source>
        <dbReference type="SAM" id="MobiDB-lite"/>
    </source>
</evidence>
<organism evidence="2 3">
    <name type="scientific">Septoria linicola</name>
    <dbReference type="NCBI Taxonomy" id="215465"/>
    <lineage>
        <taxon>Eukaryota</taxon>
        <taxon>Fungi</taxon>
        <taxon>Dikarya</taxon>
        <taxon>Ascomycota</taxon>
        <taxon>Pezizomycotina</taxon>
        <taxon>Dothideomycetes</taxon>
        <taxon>Dothideomycetidae</taxon>
        <taxon>Mycosphaerellales</taxon>
        <taxon>Mycosphaerellaceae</taxon>
        <taxon>Septoria</taxon>
    </lineage>
</organism>
<feature type="compositionally biased region" description="Polar residues" evidence="1">
    <location>
        <begin position="187"/>
        <end position="204"/>
    </location>
</feature>
<dbReference type="AlphaFoldDB" id="A0A9Q9AJB9"/>
<name>A0A9Q9AJB9_9PEZI</name>
<feature type="region of interest" description="Disordered" evidence="1">
    <location>
        <begin position="136"/>
        <end position="162"/>
    </location>
</feature>
<accession>A0A9Q9AJB9</accession>
<feature type="compositionally biased region" description="Basic and acidic residues" evidence="1">
    <location>
        <begin position="226"/>
        <end position="237"/>
    </location>
</feature>
<dbReference type="Proteomes" id="UP001056384">
    <property type="component" value="Chromosome 2"/>
</dbReference>
<proteinExistence type="predicted"/>
<protein>
    <submittedName>
        <fullName evidence="2">Uncharacterized protein</fullName>
    </submittedName>
</protein>
<evidence type="ECO:0000313" key="3">
    <source>
        <dbReference type="Proteomes" id="UP001056384"/>
    </source>
</evidence>
<feature type="region of interest" description="Disordered" evidence="1">
    <location>
        <begin position="95"/>
        <end position="121"/>
    </location>
</feature>
<gene>
    <name evidence="2" type="ORF">Slin15195_G037230</name>
</gene>
<reference evidence="2" key="1">
    <citation type="submission" date="2022-06" db="EMBL/GenBank/DDBJ databases">
        <title>Complete genome sequences of two strains of the flax pathogen Septoria linicola.</title>
        <authorList>
            <person name="Lapalu N."/>
            <person name="Simon A."/>
            <person name="Demenou B."/>
            <person name="Paumier D."/>
            <person name="Guillot M.-P."/>
            <person name="Gout L."/>
            <person name="Valade R."/>
        </authorList>
    </citation>
    <scope>NUCLEOTIDE SEQUENCE</scope>
    <source>
        <strain evidence="2">SE15195</strain>
    </source>
</reference>
<feature type="region of interest" description="Disordered" evidence="1">
    <location>
        <begin position="175"/>
        <end position="237"/>
    </location>
</feature>
<sequence>MATPDHNTLLDQLQSNVNLVLEQSGRVFAAMAEDSSKPPTAQINKLKQIVPKAHGDFNDALDSLEEKLVGHRFIQFAQCVMRRDLALWRERAGLPEQSTTEQQPVQSPVPPPQPVSTSMQDTSTLAITTPHIETATASSEDVAMEDAQPEQQPSTGEQPKMDVDMADDTIAIKTGTPLATSEPAVETQASQDLTTQTSAKSTSPDAKKPEPALQVDTAPDTTKSTKPSEDDKAPDTAKECVKNDLDSLFDGGDVTNDPNNEFNFDEATNGDLDFGDFTNFGTDNGDNDNISSLLPGLEDYANTQTNNSSGAELDLNSFFNTDAGDANNTSNDKINNDNQHDTTFEDLMNLNFDGPGMDDADNTADLDFDSLFN</sequence>
<keyword evidence="3" id="KW-1185">Reference proteome</keyword>
<evidence type="ECO:0000313" key="2">
    <source>
        <dbReference type="EMBL" id="USW50404.1"/>
    </source>
</evidence>